<dbReference type="Pfam" id="PF01920">
    <property type="entry name" value="Prefoldin_2"/>
    <property type="match status" value="1"/>
</dbReference>
<dbReference type="GO" id="GO:0051082">
    <property type="term" value="F:unfolded protein binding"/>
    <property type="evidence" value="ECO:0007669"/>
    <property type="project" value="InterPro"/>
</dbReference>
<gene>
    <name evidence="4" type="ORF">BS47DRAFT_824189</name>
</gene>
<dbReference type="SUPFAM" id="SSF46579">
    <property type="entry name" value="Prefoldin"/>
    <property type="match status" value="1"/>
</dbReference>
<name>A0A9P6B0E5_9AGAM</name>
<reference evidence="4" key="1">
    <citation type="journal article" date="2020" name="Nat. Commun.">
        <title>Large-scale genome sequencing of mycorrhizal fungi provides insights into the early evolution of symbiotic traits.</title>
        <authorList>
            <person name="Miyauchi S."/>
            <person name="Kiss E."/>
            <person name="Kuo A."/>
            <person name="Drula E."/>
            <person name="Kohler A."/>
            <person name="Sanchez-Garcia M."/>
            <person name="Morin E."/>
            <person name="Andreopoulos B."/>
            <person name="Barry K.W."/>
            <person name="Bonito G."/>
            <person name="Buee M."/>
            <person name="Carver A."/>
            <person name="Chen C."/>
            <person name="Cichocki N."/>
            <person name="Clum A."/>
            <person name="Culley D."/>
            <person name="Crous P.W."/>
            <person name="Fauchery L."/>
            <person name="Girlanda M."/>
            <person name="Hayes R.D."/>
            <person name="Keri Z."/>
            <person name="LaButti K."/>
            <person name="Lipzen A."/>
            <person name="Lombard V."/>
            <person name="Magnuson J."/>
            <person name="Maillard F."/>
            <person name="Murat C."/>
            <person name="Nolan M."/>
            <person name="Ohm R.A."/>
            <person name="Pangilinan J."/>
            <person name="Pereira M.F."/>
            <person name="Perotto S."/>
            <person name="Peter M."/>
            <person name="Pfister S."/>
            <person name="Riley R."/>
            <person name="Sitrit Y."/>
            <person name="Stielow J.B."/>
            <person name="Szollosi G."/>
            <person name="Zifcakova L."/>
            <person name="Stursova M."/>
            <person name="Spatafora J.W."/>
            <person name="Tedersoo L."/>
            <person name="Vaario L.M."/>
            <person name="Yamada A."/>
            <person name="Yan M."/>
            <person name="Wang P."/>
            <person name="Xu J."/>
            <person name="Bruns T."/>
            <person name="Baldrian P."/>
            <person name="Vilgalys R."/>
            <person name="Dunand C."/>
            <person name="Henrissat B."/>
            <person name="Grigoriev I.V."/>
            <person name="Hibbett D."/>
            <person name="Nagy L.G."/>
            <person name="Martin F.M."/>
        </authorList>
    </citation>
    <scope>NUCLEOTIDE SEQUENCE</scope>
    <source>
        <strain evidence="4">UP504</strain>
    </source>
</reference>
<keyword evidence="2" id="KW-0143">Chaperone</keyword>
<comment type="caution">
    <text evidence="4">The sequence shown here is derived from an EMBL/GenBank/DDBJ whole genome shotgun (WGS) entry which is preliminary data.</text>
</comment>
<protein>
    <recommendedName>
        <fullName evidence="6">Prefoldin subunit 1</fullName>
    </recommendedName>
</protein>
<accession>A0A9P6B0E5</accession>
<dbReference type="EMBL" id="MU128954">
    <property type="protein sequence ID" value="KAF9515042.1"/>
    <property type="molecule type" value="Genomic_DNA"/>
</dbReference>
<keyword evidence="3" id="KW-0175">Coiled coil</keyword>
<evidence type="ECO:0000313" key="5">
    <source>
        <dbReference type="Proteomes" id="UP000886523"/>
    </source>
</evidence>
<evidence type="ECO:0000256" key="3">
    <source>
        <dbReference type="SAM" id="Coils"/>
    </source>
</evidence>
<feature type="coiled-coil region" evidence="3">
    <location>
        <begin position="79"/>
        <end position="113"/>
    </location>
</feature>
<keyword evidence="5" id="KW-1185">Reference proteome</keyword>
<evidence type="ECO:0008006" key="6">
    <source>
        <dbReference type="Google" id="ProtNLM"/>
    </source>
</evidence>
<dbReference type="Gene3D" id="1.10.287.370">
    <property type="match status" value="1"/>
</dbReference>
<evidence type="ECO:0000256" key="1">
    <source>
        <dbReference type="ARBA" id="ARBA00008045"/>
    </source>
</evidence>
<dbReference type="GO" id="GO:0005737">
    <property type="term" value="C:cytoplasm"/>
    <property type="evidence" value="ECO:0007669"/>
    <property type="project" value="TreeGrafter"/>
</dbReference>
<dbReference type="PANTHER" id="PTHR20903">
    <property type="entry name" value="PREFOLDIN SUBUNIT 1-RELATED"/>
    <property type="match status" value="1"/>
</dbReference>
<proteinExistence type="inferred from homology"/>
<dbReference type="OrthoDB" id="2015447at2759"/>
<dbReference type="PANTHER" id="PTHR20903:SF0">
    <property type="entry name" value="PREFOLDIN SUBUNIT 1"/>
    <property type="match status" value="1"/>
</dbReference>
<dbReference type="Proteomes" id="UP000886523">
    <property type="component" value="Unassembled WGS sequence"/>
</dbReference>
<dbReference type="GO" id="GO:0016272">
    <property type="term" value="C:prefoldin complex"/>
    <property type="evidence" value="ECO:0007669"/>
    <property type="project" value="InterPro"/>
</dbReference>
<dbReference type="AlphaFoldDB" id="A0A9P6B0E5"/>
<evidence type="ECO:0000256" key="2">
    <source>
        <dbReference type="ARBA" id="ARBA00023186"/>
    </source>
</evidence>
<comment type="similarity">
    <text evidence="1">Belongs to the prefoldin subunit beta family.</text>
</comment>
<evidence type="ECO:0000313" key="4">
    <source>
        <dbReference type="EMBL" id="KAF9515042.1"/>
    </source>
</evidence>
<dbReference type="InterPro" id="IPR009053">
    <property type="entry name" value="Prefoldin"/>
</dbReference>
<dbReference type="GO" id="GO:0044183">
    <property type="term" value="F:protein folding chaperone"/>
    <property type="evidence" value="ECO:0007669"/>
    <property type="project" value="TreeGrafter"/>
</dbReference>
<organism evidence="4 5">
    <name type="scientific">Hydnum rufescens UP504</name>
    <dbReference type="NCBI Taxonomy" id="1448309"/>
    <lineage>
        <taxon>Eukaryota</taxon>
        <taxon>Fungi</taxon>
        <taxon>Dikarya</taxon>
        <taxon>Basidiomycota</taxon>
        <taxon>Agaricomycotina</taxon>
        <taxon>Agaricomycetes</taxon>
        <taxon>Cantharellales</taxon>
        <taxon>Hydnaceae</taxon>
        <taxon>Hydnum</taxon>
    </lineage>
</organism>
<sequence>MSQLPDDTLRKILAQIQQTAHQSSRNLSLSRAQTAQKDKERRILQLTIAEIGTFPRTEAVKLYKGVGKMFVNVPRDAMEKDLRNQEKELSDDIVNLNKKSKYLEKQYQEASAQLRDIFHSSESKS</sequence>
<dbReference type="InterPro" id="IPR002777">
    <property type="entry name" value="PFD_beta-like"/>
</dbReference>